<sequence>MPKELPTSLVPQHLPALTFYNYNFSFTILPESINISSLYRRIEQT</sequence>
<dbReference type="AlphaFoldDB" id="A0A2P2PVB5"/>
<proteinExistence type="predicted"/>
<organism evidence="1">
    <name type="scientific">Rhizophora mucronata</name>
    <name type="common">Asiatic mangrove</name>
    <dbReference type="NCBI Taxonomy" id="61149"/>
    <lineage>
        <taxon>Eukaryota</taxon>
        <taxon>Viridiplantae</taxon>
        <taxon>Streptophyta</taxon>
        <taxon>Embryophyta</taxon>
        <taxon>Tracheophyta</taxon>
        <taxon>Spermatophyta</taxon>
        <taxon>Magnoliopsida</taxon>
        <taxon>eudicotyledons</taxon>
        <taxon>Gunneridae</taxon>
        <taxon>Pentapetalae</taxon>
        <taxon>rosids</taxon>
        <taxon>fabids</taxon>
        <taxon>Malpighiales</taxon>
        <taxon>Rhizophoraceae</taxon>
        <taxon>Rhizophora</taxon>
    </lineage>
</organism>
<reference evidence="1" key="1">
    <citation type="submission" date="2018-02" db="EMBL/GenBank/DDBJ databases">
        <title>Rhizophora mucronata_Transcriptome.</title>
        <authorList>
            <person name="Meera S.P."/>
            <person name="Sreeshan A."/>
            <person name="Augustine A."/>
        </authorList>
    </citation>
    <scope>NUCLEOTIDE SEQUENCE</scope>
    <source>
        <tissue evidence="1">Leaf</tissue>
    </source>
</reference>
<name>A0A2P2PVB5_RHIMU</name>
<evidence type="ECO:0000313" key="1">
    <source>
        <dbReference type="EMBL" id="MBX58645.1"/>
    </source>
</evidence>
<dbReference type="EMBL" id="GGEC01078161">
    <property type="protein sequence ID" value="MBX58645.1"/>
    <property type="molecule type" value="Transcribed_RNA"/>
</dbReference>
<accession>A0A2P2PVB5</accession>
<protein>
    <submittedName>
        <fullName evidence="1">Uncharacterized protein</fullName>
    </submittedName>
</protein>